<dbReference type="SUPFAM" id="SSF52058">
    <property type="entry name" value="L domain-like"/>
    <property type="match status" value="1"/>
</dbReference>
<protein>
    <submittedName>
        <fullName evidence="2">Leucine-rich repeat domain-containing protein</fullName>
    </submittedName>
</protein>
<proteinExistence type="predicted"/>
<dbReference type="InterPro" id="IPR053139">
    <property type="entry name" value="Surface_bspA-like"/>
</dbReference>
<feature type="compositionally biased region" description="Polar residues" evidence="1">
    <location>
        <begin position="119"/>
        <end position="134"/>
    </location>
</feature>
<organism evidence="2 3">
    <name type="scientific">Capnocytophaga bilenii</name>
    <dbReference type="NCBI Taxonomy" id="2819369"/>
    <lineage>
        <taxon>Bacteria</taxon>
        <taxon>Pseudomonadati</taxon>
        <taxon>Bacteroidota</taxon>
        <taxon>Flavobacteriia</taxon>
        <taxon>Flavobacteriales</taxon>
        <taxon>Flavobacteriaceae</taxon>
        <taxon>Capnocytophaga</taxon>
    </lineage>
</organism>
<dbReference type="PANTHER" id="PTHR45661:SF3">
    <property type="entry name" value="IG-LIKE DOMAIN-CONTAINING PROTEIN"/>
    <property type="match status" value="1"/>
</dbReference>
<evidence type="ECO:0000313" key="2">
    <source>
        <dbReference type="EMBL" id="MBO1883533.1"/>
    </source>
</evidence>
<comment type="caution">
    <text evidence="2">The sequence shown here is derived from an EMBL/GenBank/DDBJ whole genome shotgun (WGS) entry which is preliminary data.</text>
</comment>
<sequence>MCCTLTATVTSCKKQTIEERTEVQEGSDIRRGQVPPSNDEGKVGDYYINETTYEIYGPKTAQGWGVAVKFGSAHNESSKIRSGAGAPSPNEGYEGDWYIDLENKVLYGPKTSNQWGTGISLGKNTNNGTNQTPDSELPNYRLSSDRTILLYWSNPKTQVLDMNQIAELANVETIAEGAFARKRALKKVTIGNNVTKFEGAVFEGDLYLEEIVFGTQGKLRAIDVDAFARCYSLKKVTLPNGLQQLGYNAFAECIGLKEVTVPSSCEAILGLAFEKCTALTQVTLNEGLQQIQEGVFKGCTALQKVVFPASLTLMGDNPFEDSSVTEITFKGDVPQMNGQFIPVNITKIYVLPAYLNNYKNSPHFAEIKDMIEPLN</sequence>
<dbReference type="Proteomes" id="UP000681610">
    <property type="component" value="Unassembled WGS sequence"/>
</dbReference>
<dbReference type="InterPro" id="IPR032675">
    <property type="entry name" value="LRR_dom_sf"/>
</dbReference>
<keyword evidence="3" id="KW-1185">Reference proteome</keyword>
<dbReference type="Pfam" id="PF13306">
    <property type="entry name" value="LRR_5"/>
    <property type="match status" value="1"/>
</dbReference>
<dbReference type="Gene3D" id="3.80.10.10">
    <property type="entry name" value="Ribonuclease Inhibitor"/>
    <property type="match status" value="1"/>
</dbReference>
<evidence type="ECO:0000256" key="1">
    <source>
        <dbReference type="SAM" id="MobiDB-lite"/>
    </source>
</evidence>
<dbReference type="PANTHER" id="PTHR45661">
    <property type="entry name" value="SURFACE ANTIGEN"/>
    <property type="match status" value="1"/>
</dbReference>
<dbReference type="EMBL" id="JAGDYP010000002">
    <property type="protein sequence ID" value="MBO1883533.1"/>
    <property type="molecule type" value="Genomic_DNA"/>
</dbReference>
<dbReference type="InterPro" id="IPR026906">
    <property type="entry name" value="LRR_5"/>
</dbReference>
<reference evidence="2 3" key="1">
    <citation type="submission" date="2021-03" db="EMBL/GenBank/DDBJ databases">
        <title>Isolation and description of Capnocytophaga bilenii sp. nov., a novel Capnocytophaga species, isolated from a gingivitis subject.</title>
        <authorList>
            <person name="Antezack A."/>
            <person name="Monnet-Corti V."/>
            <person name="La Scola B."/>
        </authorList>
    </citation>
    <scope>NUCLEOTIDE SEQUENCE [LARGE SCALE GENOMIC DNA]</scope>
    <source>
        <strain evidence="2 3">Marseille-Q4570</strain>
    </source>
</reference>
<name>A0ABS3PX07_9FLAO</name>
<feature type="region of interest" description="Disordered" evidence="1">
    <location>
        <begin position="119"/>
        <end position="138"/>
    </location>
</feature>
<accession>A0ABS3PX07</accession>
<gene>
    <name evidence="2" type="ORF">J4N46_03600</name>
</gene>
<feature type="region of interest" description="Disordered" evidence="1">
    <location>
        <begin position="23"/>
        <end position="43"/>
    </location>
</feature>
<evidence type="ECO:0000313" key="3">
    <source>
        <dbReference type="Proteomes" id="UP000681610"/>
    </source>
</evidence>